<evidence type="ECO:0000256" key="1">
    <source>
        <dbReference type="SAM" id="Phobius"/>
    </source>
</evidence>
<dbReference type="GO" id="GO:0008757">
    <property type="term" value="F:S-adenosylmethionine-dependent methyltransferase activity"/>
    <property type="evidence" value="ECO:0007669"/>
    <property type="project" value="InterPro"/>
</dbReference>
<gene>
    <name evidence="3" type="primary">LOC123019272</name>
</gene>
<dbReference type="InterPro" id="IPR013216">
    <property type="entry name" value="Methyltransf_11"/>
</dbReference>
<name>A0A8D2ISJ6_VARKO</name>
<dbReference type="Gene3D" id="2.40.10.10">
    <property type="entry name" value="Trypsin-like serine proteases"/>
    <property type="match status" value="1"/>
</dbReference>
<sequence>METTWLVVLLRLCVQIFAGPIYLLWYLGIWGPLCKKFFPYFMASVSVDYNKRMFVKKKELFSNLNDFARPAGTLRLLEIGTGTGTNFQFYPTGCRITCTDPNPNFDKFLAESLSQNPHLQVERCLVTPAEDLHEIPDASVDVVVCTLVLCSVKSIEGVVVEVLRVLRPGGAFYFLEHVADAPSSWTLFWQQVCEPTWRVLFDGCHLTRETWKELEKAGFSEGDSGGPLVCYFPDATKYYLIGITSSGYGCGRPKYPGIYVHTAYYRSWIDSHLHNKTTTASIQFVLIAGWITFHIL</sequence>
<dbReference type="Pfam" id="PF00089">
    <property type="entry name" value="Trypsin"/>
    <property type="match status" value="1"/>
</dbReference>
<reference evidence="3" key="2">
    <citation type="submission" date="2025-09" db="UniProtKB">
        <authorList>
            <consortium name="Ensembl"/>
        </authorList>
    </citation>
    <scope>IDENTIFICATION</scope>
</reference>
<evidence type="ECO:0000259" key="2">
    <source>
        <dbReference type="PROSITE" id="PS50240"/>
    </source>
</evidence>
<proteinExistence type="predicted"/>
<dbReference type="SUPFAM" id="SSF50494">
    <property type="entry name" value="Trypsin-like serine proteases"/>
    <property type="match status" value="1"/>
</dbReference>
<feature type="domain" description="Peptidase S1" evidence="2">
    <location>
        <begin position="204"/>
        <end position="274"/>
    </location>
</feature>
<protein>
    <recommendedName>
        <fullName evidence="2">Peptidase S1 domain-containing protein</fullName>
    </recommendedName>
</protein>
<keyword evidence="4" id="KW-1185">Reference proteome</keyword>
<dbReference type="Proteomes" id="UP000694545">
    <property type="component" value="Unplaced"/>
</dbReference>
<keyword evidence="1" id="KW-0812">Transmembrane</keyword>
<dbReference type="InterPro" id="IPR001254">
    <property type="entry name" value="Trypsin_dom"/>
</dbReference>
<evidence type="ECO:0000313" key="3">
    <source>
        <dbReference type="Ensembl" id="ENSVKKP00000001453.1"/>
    </source>
</evidence>
<dbReference type="GO" id="GO:0006508">
    <property type="term" value="P:proteolysis"/>
    <property type="evidence" value="ECO:0007669"/>
    <property type="project" value="InterPro"/>
</dbReference>
<dbReference type="Gene3D" id="3.40.50.150">
    <property type="entry name" value="Vaccinia Virus protein VP39"/>
    <property type="match status" value="1"/>
</dbReference>
<dbReference type="InterPro" id="IPR052356">
    <property type="entry name" value="Thiol_S-MT"/>
</dbReference>
<dbReference type="InterPro" id="IPR043504">
    <property type="entry name" value="Peptidase_S1_PA_chymotrypsin"/>
</dbReference>
<evidence type="ECO:0000313" key="4">
    <source>
        <dbReference type="Proteomes" id="UP000694545"/>
    </source>
</evidence>
<dbReference type="PROSITE" id="PS50240">
    <property type="entry name" value="TRYPSIN_DOM"/>
    <property type="match status" value="1"/>
</dbReference>
<dbReference type="PANTHER" id="PTHR45036">
    <property type="entry name" value="METHYLTRANSFERASE LIKE 7B"/>
    <property type="match status" value="1"/>
</dbReference>
<keyword evidence="1" id="KW-0472">Membrane</keyword>
<dbReference type="InterPro" id="IPR029063">
    <property type="entry name" value="SAM-dependent_MTases_sf"/>
</dbReference>
<dbReference type="InterPro" id="IPR009003">
    <property type="entry name" value="Peptidase_S1_PA"/>
</dbReference>
<dbReference type="PANTHER" id="PTHR45036:SF1">
    <property type="entry name" value="METHYLTRANSFERASE LIKE 7A"/>
    <property type="match status" value="1"/>
</dbReference>
<dbReference type="AlphaFoldDB" id="A0A8D2ISJ6"/>
<reference evidence="3" key="1">
    <citation type="submission" date="2025-08" db="UniProtKB">
        <authorList>
            <consortium name="Ensembl"/>
        </authorList>
    </citation>
    <scope>IDENTIFICATION</scope>
</reference>
<dbReference type="SUPFAM" id="SSF53335">
    <property type="entry name" value="S-adenosyl-L-methionine-dependent methyltransferases"/>
    <property type="match status" value="1"/>
</dbReference>
<keyword evidence="1" id="KW-1133">Transmembrane helix</keyword>
<dbReference type="CDD" id="cd02440">
    <property type="entry name" value="AdoMet_MTases"/>
    <property type="match status" value="1"/>
</dbReference>
<organism evidence="3 4">
    <name type="scientific">Varanus komodoensis</name>
    <name type="common">Komodo dragon</name>
    <dbReference type="NCBI Taxonomy" id="61221"/>
    <lineage>
        <taxon>Eukaryota</taxon>
        <taxon>Metazoa</taxon>
        <taxon>Chordata</taxon>
        <taxon>Craniata</taxon>
        <taxon>Vertebrata</taxon>
        <taxon>Euteleostomi</taxon>
        <taxon>Lepidosauria</taxon>
        <taxon>Squamata</taxon>
        <taxon>Bifurcata</taxon>
        <taxon>Unidentata</taxon>
        <taxon>Episquamata</taxon>
        <taxon>Toxicofera</taxon>
        <taxon>Anguimorpha</taxon>
        <taxon>Paleoanguimorpha</taxon>
        <taxon>Varanoidea</taxon>
        <taxon>Varanidae</taxon>
        <taxon>Varanus</taxon>
    </lineage>
</organism>
<accession>A0A8D2ISJ6</accession>
<dbReference type="Ensembl" id="ENSVKKT00000001506.1">
    <property type="protein sequence ID" value="ENSVKKP00000001453.1"/>
    <property type="gene ID" value="ENSVKKG00000001211.1"/>
</dbReference>
<dbReference type="GO" id="GO:0004252">
    <property type="term" value="F:serine-type endopeptidase activity"/>
    <property type="evidence" value="ECO:0007669"/>
    <property type="project" value="InterPro"/>
</dbReference>
<dbReference type="Pfam" id="PF08241">
    <property type="entry name" value="Methyltransf_11"/>
    <property type="match status" value="1"/>
</dbReference>
<feature type="transmembrane region" description="Helical" evidence="1">
    <location>
        <begin position="6"/>
        <end position="27"/>
    </location>
</feature>